<comment type="caution">
    <text evidence="1">The sequence shown here is derived from an EMBL/GenBank/DDBJ whole genome shotgun (WGS) entry which is preliminary data.</text>
</comment>
<dbReference type="EMBL" id="MHIM01000019">
    <property type="protein sequence ID" value="OGY52438.1"/>
    <property type="molecule type" value="Genomic_DNA"/>
</dbReference>
<protein>
    <submittedName>
        <fullName evidence="1">Uncharacterized protein</fullName>
    </submittedName>
</protein>
<name>A0A1G1YJB2_9BACT</name>
<accession>A0A1G1YJB2</accession>
<proteinExistence type="predicted"/>
<gene>
    <name evidence="1" type="ORF">A3A02_00730</name>
</gene>
<dbReference type="Proteomes" id="UP000177376">
    <property type="component" value="Unassembled WGS sequence"/>
</dbReference>
<reference evidence="1 2" key="1">
    <citation type="journal article" date="2016" name="Nat. Commun.">
        <title>Thousands of microbial genomes shed light on interconnected biogeochemical processes in an aquifer system.</title>
        <authorList>
            <person name="Anantharaman K."/>
            <person name="Brown C.T."/>
            <person name="Hug L.A."/>
            <person name="Sharon I."/>
            <person name="Castelle C.J."/>
            <person name="Probst A.J."/>
            <person name="Thomas B.C."/>
            <person name="Singh A."/>
            <person name="Wilkins M.J."/>
            <person name="Karaoz U."/>
            <person name="Brodie E.L."/>
            <person name="Williams K.H."/>
            <person name="Hubbard S.S."/>
            <person name="Banfield J.F."/>
        </authorList>
    </citation>
    <scope>NUCLEOTIDE SEQUENCE [LARGE SCALE GENOMIC DNA]</scope>
</reference>
<evidence type="ECO:0000313" key="1">
    <source>
        <dbReference type="EMBL" id="OGY52438.1"/>
    </source>
</evidence>
<evidence type="ECO:0000313" key="2">
    <source>
        <dbReference type="Proteomes" id="UP000177376"/>
    </source>
</evidence>
<organism evidence="1 2">
    <name type="scientific">Candidatus Buchananbacteria bacterium RIFCSPLOWO2_01_FULL_39_33</name>
    <dbReference type="NCBI Taxonomy" id="1797543"/>
    <lineage>
        <taxon>Bacteria</taxon>
        <taxon>Candidatus Buchananiibacteriota</taxon>
    </lineage>
</organism>
<dbReference type="AlphaFoldDB" id="A0A1G1YJB2"/>
<sequence>MKWLERQRKIEEAVYDTINELSDELSIPIPYYPEVWWLGRTVDFADLALPEYLRDELEKRNRTGISYYIVPYKIVIISKKATAHAILEESSHAFHLIISKISYWGRNTKDLVCLAALVEMMGFLGARLVGSDLENPYEDFPDLSTLTLESQIRVQESIAKVLGENADFNEFFFHQQGYGLADRIYLKYLTGQVSLSRLRHLFLADFSSNNGALREFARLKNEFWPQQSPQAPK</sequence>